<dbReference type="Proteomes" id="UP001500909">
    <property type="component" value="Unassembled WGS sequence"/>
</dbReference>
<keyword evidence="2" id="KW-0378">Hydrolase</keyword>
<reference evidence="2 3" key="1">
    <citation type="journal article" date="2019" name="Int. J. Syst. Evol. Microbiol.">
        <title>The Global Catalogue of Microorganisms (GCM) 10K type strain sequencing project: providing services to taxonomists for standard genome sequencing and annotation.</title>
        <authorList>
            <consortium name="The Broad Institute Genomics Platform"/>
            <consortium name="The Broad Institute Genome Sequencing Center for Infectious Disease"/>
            <person name="Wu L."/>
            <person name="Ma J."/>
        </authorList>
    </citation>
    <scope>NUCLEOTIDE SEQUENCE [LARGE SCALE GENOMIC DNA]</scope>
    <source>
        <strain evidence="2 3">JCM 4805</strain>
    </source>
</reference>
<sequence length="209" mass="23344">MTWSEWWSPRPVPPSGGFTSDDLDRLADLPRRTELFDGDLVALDPQTVWHSRMLSLLEHALVGQVPDEFEVFREFDVELDERNRVAPDVLVATAGADTGPKDTWLRPEDVLLAVEAVSVDSAERDRDVKPRKYAAVGIPHFWRVERRGGQPFVHVYELDPATRNYGLIGIQRDRLELAAPFSVDIDVTAIDSRRGGRSAVDGPGCAAEN</sequence>
<dbReference type="RefSeq" id="WP_346098711.1">
    <property type="nucleotide sequence ID" value="NZ_BAAABY010000045.1"/>
</dbReference>
<proteinExistence type="predicted"/>
<dbReference type="Pfam" id="PF05685">
    <property type="entry name" value="Uma2"/>
    <property type="match status" value="1"/>
</dbReference>
<feature type="domain" description="Putative restriction endonuclease" evidence="1">
    <location>
        <begin position="24"/>
        <end position="181"/>
    </location>
</feature>
<keyword evidence="3" id="KW-1185">Reference proteome</keyword>
<dbReference type="Gene3D" id="3.90.1570.10">
    <property type="entry name" value="tt1808, chain A"/>
    <property type="match status" value="1"/>
</dbReference>
<dbReference type="EMBL" id="BAAABY010000045">
    <property type="protein sequence ID" value="GAA0488994.1"/>
    <property type="molecule type" value="Genomic_DNA"/>
</dbReference>
<dbReference type="PANTHER" id="PTHR35400:SF3">
    <property type="entry name" value="SLL1072 PROTEIN"/>
    <property type="match status" value="1"/>
</dbReference>
<comment type="caution">
    <text evidence="2">The sequence shown here is derived from an EMBL/GenBank/DDBJ whole genome shotgun (WGS) entry which is preliminary data.</text>
</comment>
<dbReference type="PANTHER" id="PTHR35400">
    <property type="entry name" value="SLR1083 PROTEIN"/>
    <property type="match status" value="1"/>
</dbReference>
<evidence type="ECO:0000313" key="2">
    <source>
        <dbReference type="EMBL" id="GAA0488994.1"/>
    </source>
</evidence>
<gene>
    <name evidence="2" type="ORF">GCM10010361_62730</name>
</gene>
<dbReference type="InterPro" id="IPR008538">
    <property type="entry name" value="Uma2"/>
</dbReference>
<dbReference type="SUPFAM" id="SSF52980">
    <property type="entry name" value="Restriction endonuclease-like"/>
    <property type="match status" value="1"/>
</dbReference>
<dbReference type="GO" id="GO:0004519">
    <property type="term" value="F:endonuclease activity"/>
    <property type="evidence" value="ECO:0007669"/>
    <property type="project" value="UniProtKB-KW"/>
</dbReference>
<dbReference type="CDD" id="cd06260">
    <property type="entry name" value="DUF820-like"/>
    <property type="match status" value="1"/>
</dbReference>
<dbReference type="InterPro" id="IPR012296">
    <property type="entry name" value="Nuclease_put_TT1808"/>
</dbReference>
<keyword evidence="2" id="KW-0540">Nuclease</keyword>
<evidence type="ECO:0000259" key="1">
    <source>
        <dbReference type="Pfam" id="PF05685"/>
    </source>
</evidence>
<keyword evidence="2" id="KW-0255">Endonuclease</keyword>
<evidence type="ECO:0000313" key="3">
    <source>
        <dbReference type="Proteomes" id="UP001500909"/>
    </source>
</evidence>
<dbReference type="InterPro" id="IPR011335">
    <property type="entry name" value="Restrct_endonuc-II-like"/>
</dbReference>
<name>A0ABN1B378_9ACTN</name>
<protein>
    <submittedName>
        <fullName evidence="2">Uma2 family endonuclease</fullName>
    </submittedName>
</protein>
<accession>A0ABN1B378</accession>
<organism evidence="2 3">
    <name type="scientific">Streptomyces olivaceiscleroticus</name>
    <dbReference type="NCBI Taxonomy" id="68245"/>
    <lineage>
        <taxon>Bacteria</taxon>
        <taxon>Bacillati</taxon>
        <taxon>Actinomycetota</taxon>
        <taxon>Actinomycetes</taxon>
        <taxon>Kitasatosporales</taxon>
        <taxon>Streptomycetaceae</taxon>
        <taxon>Streptomyces</taxon>
    </lineage>
</organism>